<evidence type="ECO:0000256" key="3">
    <source>
        <dbReference type="PROSITE-ProRule" id="PRU00464"/>
    </source>
</evidence>
<dbReference type="CDD" id="cd01276">
    <property type="entry name" value="PKCI_related"/>
    <property type="match status" value="1"/>
</dbReference>
<evidence type="ECO:0000256" key="2">
    <source>
        <dbReference type="PIRSR" id="PIRSR601310-3"/>
    </source>
</evidence>
<dbReference type="AlphaFoldDB" id="A0A261GCW5"/>
<reference evidence="5 7" key="1">
    <citation type="journal article" date="2017" name="BMC Genomics">
        <title>Comparative genomic and phylogenomic analyses of the Bifidobacteriaceae family.</title>
        <authorList>
            <person name="Lugli G.A."/>
            <person name="Milani C."/>
            <person name="Turroni F."/>
            <person name="Duranti S."/>
            <person name="Mancabelli L."/>
            <person name="Mangifesta M."/>
            <person name="Ferrario C."/>
            <person name="Modesto M."/>
            <person name="Mattarelli P."/>
            <person name="Jiri K."/>
            <person name="van Sinderen D."/>
            <person name="Ventura M."/>
        </authorList>
    </citation>
    <scope>NUCLEOTIDE SEQUENCE [LARGE SCALE GENOMIC DNA]</scope>
    <source>
        <strain evidence="5 7">DSM 100216</strain>
    </source>
</reference>
<dbReference type="PANTHER" id="PTHR23089">
    <property type="entry name" value="HISTIDINE TRIAD HIT PROTEIN"/>
    <property type="match status" value="1"/>
</dbReference>
<dbReference type="Pfam" id="PF11969">
    <property type="entry name" value="DcpS_C"/>
    <property type="match status" value="1"/>
</dbReference>
<dbReference type="InterPro" id="IPR011146">
    <property type="entry name" value="HIT-like"/>
</dbReference>
<dbReference type="EMBL" id="MWWZ01000004">
    <property type="protein sequence ID" value="OZG69272.1"/>
    <property type="molecule type" value="Genomic_DNA"/>
</dbReference>
<evidence type="ECO:0000313" key="8">
    <source>
        <dbReference type="Proteomes" id="UP000593943"/>
    </source>
</evidence>
<dbReference type="SUPFAM" id="SSF54197">
    <property type="entry name" value="HIT-like"/>
    <property type="match status" value="1"/>
</dbReference>
<sequence length="112" mass="12101">MSDSDDCLFCKIIAGQIPSGKVYEDETTYAFNDINPKAKVHVLVVPKKHYANAAELAAADPAQLAHMVEVAQGIADDAFHGDYRLVFNTGADAGQTVFHVHAHVMTGETLDE</sequence>
<dbReference type="PROSITE" id="PS51084">
    <property type="entry name" value="HIT_2"/>
    <property type="match status" value="1"/>
</dbReference>
<protein>
    <submittedName>
        <fullName evidence="5">Histidine triad nucleotide-binding protein</fullName>
    </submittedName>
</protein>
<feature type="domain" description="HIT" evidence="4">
    <location>
        <begin position="8"/>
        <end position="112"/>
    </location>
</feature>
<dbReference type="PRINTS" id="PR00332">
    <property type="entry name" value="HISTRIAD"/>
</dbReference>
<organism evidence="5 7">
    <name type="scientific">Bifidobacterium eulemuris</name>
    <dbReference type="NCBI Taxonomy" id="1765219"/>
    <lineage>
        <taxon>Bacteria</taxon>
        <taxon>Bacillati</taxon>
        <taxon>Actinomycetota</taxon>
        <taxon>Actinomycetes</taxon>
        <taxon>Bifidobacteriales</taxon>
        <taxon>Bifidobacteriaceae</taxon>
        <taxon>Bifidobacterium</taxon>
    </lineage>
</organism>
<dbReference type="KEGG" id="beu:BE0216_01180"/>
<accession>A0A261GCW5</accession>
<evidence type="ECO:0000256" key="1">
    <source>
        <dbReference type="PIRSR" id="PIRSR601310-1"/>
    </source>
</evidence>
<dbReference type="OrthoDB" id="9784774at2"/>
<name>A0A261GCW5_9BIFI</name>
<dbReference type="GO" id="GO:0003824">
    <property type="term" value="F:catalytic activity"/>
    <property type="evidence" value="ECO:0007669"/>
    <property type="project" value="InterPro"/>
</dbReference>
<evidence type="ECO:0000313" key="7">
    <source>
        <dbReference type="Proteomes" id="UP000216057"/>
    </source>
</evidence>
<gene>
    <name evidence="6" type="ORF">BE0216_01180</name>
    <name evidence="5" type="ORF">BEUL_0678</name>
</gene>
<dbReference type="RefSeq" id="WP_094636289.1">
    <property type="nucleotide sequence ID" value="NZ_CP062938.1"/>
</dbReference>
<dbReference type="EMBL" id="CP062938">
    <property type="protein sequence ID" value="QOL31223.1"/>
    <property type="molecule type" value="Genomic_DNA"/>
</dbReference>
<dbReference type="Proteomes" id="UP000216057">
    <property type="component" value="Unassembled WGS sequence"/>
</dbReference>
<dbReference type="InterPro" id="IPR036265">
    <property type="entry name" value="HIT-like_sf"/>
</dbReference>
<feature type="short sequence motif" description="Histidine triad motif" evidence="2 3">
    <location>
        <begin position="99"/>
        <end position="103"/>
    </location>
</feature>
<dbReference type="Proteomes" id="UP000593943">
    <property type="component" value="Chromosome"/>
</dbReference>
<dbReference type="InterPro" id="IPR001310">
    <property type="entry name" value="Histidine_triad_HIT"/>
</dbReference>
<reference evidence="6 8" key="2">
    <citation type="submission" date="2020-10" db="EMBL/GenBank/DDBJ databases">
        <title>Genome sequencing of Bifidobacterium eulemuris_DSMZ_100216.</title>
        <authorList>
            <person name="Kim J."/>
        </authorList>
    </citation>
    <scope>NUCLEOTIDE SEQUENCE [LARGE SCALE GENOMIC DNA]</scope>
    <source>
        <strain evidence="6 8">DSM 100216</strain>
    </source>
</reference>
<evidence type="ECO:0000313" key="6">
    <source>
        <dbReference type="EMBL" id="QOL31223.1"/>
    </source>
</evidence>
<proteinExistence type="predicted"/>
<dbReference type="Gene3D" id="3.30.428.10">
    <property type="entry name" value="HIT-like"/>
    <property type="match status" value="1"/>
</dbReference>
<keyword evidence="8" id="KW-1185">Reference proteome</keyword>
<feature type="active site" description="Tele-AMP-histidine intermediate" evidence="1">
    <location>
        <position position="101"/>
    </location>
</feature>
<evidence type="ECO:0000313" key="5">
    <source>
        <dbReference type="EMBL" id="OZG69272.1"/>
    </source>
</evidence>
<evidence type="ECO:0000259" key="4">
    <source>
        <dbReference type="PROSITE" id="PS51084"/>
    </source>
</evidence>